<reference evidence="1 2" key="1">
    <citation type="submission" date="2021-02" db="EMBL/GenBank/DDBJ databases">
        <authorList>
            <person name="Jung H.S."/>
            <person name="Chun B.H."/>
            <person name="Jeon C.O."/>
        </authorList>
    </citation>
    <scope>NUCLEOTIDE SEQUENCE [LARGE SCALE GENOMIC DNA]</scope>
    <source>
        <strain evidence="1 2">LMG 25203</strain>
    </source>
</reference>
<gene>
    <name evidence="1" type="primary">ytxJ</name>
    <name evidence="1" type="ORF">H9X54_008790</name>
</gene>
<dbReference type="Gene3D" id="3.40.30.10">
    <property type="entry name" value="Glutaredoxin"/>
    <property type="match status" value="1"/>
</dbReference>
<dbReference type="InterPro" id="IPR036249">
    <property type="entry name" value="Thioredoxin-like_sf"/>
</dbReference>
<evidence type="ECO:0000313" key="2">
    <source>
        <dbReference type="Proteomes" id="UP000759529"/>
    </source>
</evidence>
<dbReference type="Pfam" id="PF11009">
    <property type="entry name" value="BrxC"/>
    <property type="match status" value="1"/>
</dbReference>
<name>A0ABS2CWR0_9FLAO</name>
<organism evidence="1 2">
    <name type="scientific">Flavobacterium macrobrachii</name>
    <dbReference type="NCBI Taxonomy" id="591204"/>
    <lineage>
        <taxon>Bacteria</taxon>
        <taxon>Pseudomonadati</taxon>
        <taxon>Bacteroidota</taxon>
        <taxon>Flavobacteriia</taxon>
        <taxon>Flavobacteriales</taxon>
        <taxon>Flavobacteriaceae</taxon>
        <taxon>Flavobacterium</taxon>
    </lineage>
</organism>
<dbReference type="NCBIfam" id="TIGR04019">
    <property type="entry name" value="B_thiol_YtxJ"/>
    <property type="match status" value="1"/>
</dbReference>
<protein>
    <submittedName>
        <fullName evidence="1">Bacillithiol system redox-active protein YtxJ</fullName>
    </submittedName>
</protein>
<dbReference type="InterPro" id="IPR022551">
    <property type="entry name" value="BrxC"/>
</dbReference>
<dbReference type="SUPFAM" id="SSF52833">
    <property type="entry name" value="Thioredoxin-like"/>
    <property type="match status" value="1"/>
</dbReference>
<evidence type="ECO:0000313" key="1">
    <source>
        <dbReference type="EMBL" id="MBM6499393.1"/>
    </source>
</evidence>
<accession>A0ABS2CWR0</accession>
<dbReference type="RefSeq" id="WP_187657603.1">
    <property type="nucleotide sequence ID" value="NZ_JACSOD020000478.1"/>
</dbReference>
<sequence length="129" mass="15050">MSLFKKIFGSSDDEKKSSKIAWRQLTDLGLLNEIVELSNEKPVLIFKHSTRCSISRYSLKQFENDFELEDRIIPYYLDLLNHRDISNAIAERFGVFHQSPQIIVIKDGKAIFDTSHESIDARKIEQYLN</sequence>
<comment type="caution">
    <text evidence="1">The sequence shown here is derived from an EMBL/GenBank/DDBJ whole genome shotgun (WGS) entry which is preliminary data.</text>
</comment>
<dbReference type="EMBL" id="JACSOD020000478">
    <property type="protein sequence ID" value="MBM6499393.1"/>
    <property type="molecule type" value="Genomic_DNA"/>
</dbReference>
<proteinExistence type="predicted"/>
<keyword evidence="2" id="KW-1185">Reference proteome</keyword>
<dbReference type="Proteomes" id="UP000759529">
    <property type="component" value="Unassembled WGS sequence"/>
</dbReference>